<dbReference type="PANTHER" id="PTHR25465:SF14">
    <property type="entry name" value="E3 UBIQUITIN-PROTEIN LIGASE TRIM65"/>
    <property type="match status" value="1"/>
</dbReference>
<name>W5MHR4_LEPOC</name>
<dbReference type="PROSITE" id="PS00518">
    <property type="entry name" value="ZF_RING_1"/>
    <property type="match status" value="1"/>
</dbReference>
<dbReference type="InterPro" id="IPR017907">
    <property type="entry name" value="Znf_RING_CS"/>
</dbReference>
<reference evidence="8" key="3">
    <citation type="submission" date="2025-09" db="UniProtKB">
        <authorList>
            <consortium name="Ensembl"/>
        </authorList>
    </citation>
    <scope>IDENTIFICATION</scope>
</reference>
<dbReference type="STRING" id="7918.ENSLOCP00000007923"/>
<dbReference type="InParanoid" id="W5MHR4"/>
<keyword evidence="3" id="KW-0862">Zinc</keyword>
<evidence type="ECO:0000256" key="5">
    <source>
        <dbReference type="SAM" id="Coils"/>
    </source>
</evidence>
<dbReference type="PANTHER" id="PTHR25465">
    <property type="entry name" value="B-BOX DOMAIN CONTAINING"/>
    <property type="match status" value="1"/>
</dbReference>
<evidence type="ECO:0000313" key="8">
    <source>
        <dbReference type="Ensembl" id="ENSLOCP00000007923.1"/>
    </source>
</evidence>
<dbReference type="Pfam" id="PF15227">
    <property type="entry name" value="zf-C3HC4_4"/>
    <property type="match status" value="1"/>
</dbReference>
<dbReference type="SMART" id="SM00184">
    <property type="entry name" value="RING"/>
    <property type="match status" value="1"/>
</dbReference>
<reference evidence="8" key="2">
    <citation type="submission" date="2025-08" db="UniProtKB">
        <authorList>
            <consortium name="Ensembl"/>
        </authorList>
    </citation>
    <scope>IDENTIFICATION</scope>
</reference>
<dbReference type="InterPro" id="IPR051051">
    <property type="entry name" value="E3_ubiq-ligase_TRIM/RNF"/>
</dbReference>
<evidence type="ECO:0000256" key="3">
    <source>
        <dbReference type="ARBA" id="ARBA00022833"/>
    </source>
</evidence>
<dbReference type="SUPFAM" id="SSF57850">
    <property type="entry name" value="RING/U-box"/>
    <property type="match status" value="1"/>
</dbReference>
<dbReference type="eggNOG" id="KOG2177">
    <property type="taxonomic scope" value="Eukaryota"/>
</dbReference>
<dbReference type="InterPro" id="IPR013083">
    <property type="entry name" value="Znf_RING/FYVE/PHD"/>
</dbReference>
<evidence type="ECO:0000256" key="2">
    <source>
        <dbReference type="ARBA" id="ARBA00022771"/>
    </source>
</evidence>
<dbReference type="HOGENOM" id="CLU_069744_0_0_1"/>
<keyword evidence="2 4" id="KW-0863">Zinc-finger</keyword>
<organism evidence="8 9">
    <name type="scientific">Lepisosteus oculatus</name>
    <name type="common">Spotted gar</name>
    <dbReference type="NCBI Taxonomy" id="7918"/>
    <lineage>
        <taxon>Eukaryota</taxon>
        <taxon>Metazoa</taxon>
        <taxon>Chordata</taxon>
        <taxon>Craniata</taxon>
        <taxon>Vertebrata</taxon>
        <taxon>Euteleostomi</taxon>
        <taxon>Actinopterygii</taxon>
        <taxon>Neopterygii</taxon>
        <taxon>Holostei</taxon>
        <taxon>Semionotiformes</taxon>
        <taxon>Lepisosteidae</taxon>
        <taxon>Lepisosteus</taxon>
    </lineage>
</organism>
<dbReference type="PROSITE" id="PS50089">
    <property type="entry name" value="ZF_RING_2"/>
    <property type="match status" value="1"/>
</dbReference>
<dbReference type="InterPro" id="IPR058030">
    <property type="entry name" value="TRIM8/14/16/25/29/45/65_CC"/>
</dbReference>
<proteinExistence type="predicted"/>
<feature type="domain" description="RING-type" evidence="7">
    <location>
        <begin position="15"/>
        <end position="55"/>
    </location>
</feature>
<evidence type="ECO:0000256" key="6">
    <source>
        <dbReference type="SAM" id="MobiDB-lite"/>
    </source>
</evidence>
<dbReference type="EMBL" id="AHAT01039378">
    <property type="status" value="NOT_ANNOTATED_CDS"/>
    <property type="molecule type" value="Genomic_DNA"/>
</dbReference>
<dbReference type="InterPro" id="IPR001841">
    <property type="entry name" value="Znf_RING"/>
</dbReference>
<protein>
    <recommendedName>
        <fullName evidence="7">RING-type domain-containing protein</fullName>
    </recommendedName>
</protein>
<evidence type="ECO:0000256" key="4">
    <source>
        <dbReference type="PROSITE-ProRule" id="PRU00175"/>
    </source>
</evidence>
<dbReference type="AlphaFoldDB" id="W5MHR4"/>
<keyword evidence="1" id="KW-0479">Metal-binding</keyword>
<evidence type="ECO:0000313" key="9">
    <source>
        <dbReference type="Proteomes" id="UP000018468"/>
    </source>
</evidence>
<keyword evidence="5" id="KW-0175">Coiled coil</keyword>
<dbReference type="Proteomes" id="UP000018468">
    <property type="component" value="Linkage group LG9"/>
</dbReference>
<sequence length="343" mass="38426">LSSSMASALEDALVCAVCLDLFQEPVSLPCGHSFCQACIRRHWNSSGDCRCPQCRRAIPDPLALRRNLSLAEVAEQLRARARPSVPLCDACPATPARPPAALSCTLCLLALCEDHARRHHDNPAFRGHRLLPTPKSHFFSEKLCAKHNRYSDILNILEHFLKCRGGEICLPSCHPDHHMHSLSLEQVQEALKATKEGILERQRGIERLDAATESLRASLAQERMECEQTLAQLAESLAQLSGQAAELFRRAEEESVSRSAEIRQHLERELSELRKRENSWSQLALRESTGEEALEAQTPAAPLPSEPSHYDLTTLSFGDLRAMLTALHRRLEEVCTQELQRAW</sequence>
<reference evidence="9" key="1">
    <citation type="submission" date="2011-12" db="EMBL/GenBank/DDBJ databases">
        <title>The Draft Genome of Lepisosteus oculatus.</title>
        <authorList>
            <consortium name="The Broad Institute Genome Assembly &amp; Analysis Group"/>
            <consortium name="Computational R&amp;D Group"/>
            <consortium name="and Sequencing Platform"/>
            <person name="Di Palma F."/>
            <person name="Alfoldi J."/>
            <person name="Johnson J."/>
            <person name="Berlin A."/>
            <person name="Gnerre S."/>
            <person name="Jaffe D."/>
            <person name="MacCallum I."/>
            <person name="Young S."/>
            <person name="Walker B.J."/>
            <person name="Lander E.S."/>
            <person name="Lindblad-Toh K."/>
        </authorList>
    </citation>
    <scope>NUCLEOTIDE SEQUENCE [LARGE SCALE GENOMIC DNA]</scope>
</reference>
<dbReference type="Gene3D" id="3.30.40.10">
    <property type="entry name" value="Zinc/RING finger domain, C3HC4 (zinc finger)"/>
    <property type="match status" value="1"/>
</dbReference>
<dbReference type="Bgee" id="ENSLOCG00000006559">
    <property type="expression patterns" value="Expressed in pharyngeal gill and 4 other cell types or tissues"/>
</dbReference>
<dbReference type="GeneTree" id="ENSGT00940000154395"/>
<evidence type="ECO:0000259" key="7">
    <source>
        <dbReference type="PROSITE" id="PS50089"/>
    </source>
</evidence>
<dbReference type="GO" id="GO:0008270">
    <property type="term" value="F:zinc ion binding"/>
    <property type="evidence" value="ECO:0007669"/>
    <property type="project" value="UniProtKB-KW"/>
</dbReference>
<dbReference type="Ensembl" id="ENSLOCT00000007933.1">
    <property type="protein sequence ID" value="ENSLOCP00000007923.1"/>
    <property type="gene ID" value="ENSLOCG00000006559.1"/>
</dbReference>
<dbReference type="Gene3D" id="4.10.830.40">
    <property type="match status" value="1"/>
</dbReference>
<dbReference type="EMBL" id="AHAT01039377">
    <property type="status" value="NOT_ANNOTATED_CDS"/>
    <property type="molecule type" value="Genomic_DNA"/>
</dbReference>
<feature type="region of interest" description="Disordered" evidence="6">
    <location>
        <begin position="284"/>
        <end position="307"/>
    </location>
</feature>
<evidence type="ECO:0000256" key="1">
    <source>
        <dbReference type="ARBA" id="ARBA00022723"/>
    </source>
</evidence>
<accession>W5MHR4</accession>
<feature type="coiled-coil region" evidence="5">
    <location>
        <begin position="216"/>
        <end position="283"/>
    </location>
</feature>
<keyword evidence="9" id="KW-1185">Reference proteome</keyword>
<dbReference type="Pfam" id="PF25600">
    <property type="entry name" value="TRIM_CC"/>
    <property type="match status" value="1"/>
</dbReference>